<protein>
    <submittedName>
        <fullName evidence="1">Uncharacterized protein</fullName>
    </submittedName>
</protein>
<comment type="caution">
    <text evidence="1">The sequence shown here is derived from an EMBL/GenBank/DDBJ whole genome shotgun (WGS) entry which is preliminary data.</text>
</comment>
<gene>
    <name evidence="1" type="ORF">ABJI51_39680</name>
</gene>
<dbReference type="RefSeq" id="WP_348956316.1">
    <property type="nucleotide sequence ID" value="NZ_JBDZYD010000018.1"/>
</dbReference>
<keyword evidence="2" id="KW-1185">Reference proteome</keyword>
<dbReference type="EMBL" id="JBDZYD010000018">
    <property type="protein sequence ID" value="MEQ0565235.1"/>
    <property type="molecule type" value="Genomic_DNA"/>
</dbReference>
<evidence type="ECO:0000313" key="1">
    <source>
        <dbReference type="EMBL" id="MEQ0565235.1"/>
    </source>
</evidence>
<evidence type="ECO:0000313" key="2">
    <source>
        <dbReference type="Proteomes" id="UP001440984"/>
    </source>
</evidence>
<reference evidence="1 2" key="1">
    <citation type="submission" date="2024-05" db="EMBL/GenBank/DDBJ databases">
        <authorList>
            <person name="Zhao H."/>
            <person name="Xu Y."/>
            <person name="Lin S."/>
            <person name="Spain J.C."/>
            <person name="Zhou N.-Y."/>
        </authorList>
    </citation>
    <scope>NUCLEOTIDE SEQUENCE [LARGE SCALE GENOMIC DNA]</scope>
    <source>
        <strain evidence="1 2">NEAU-NG30</strain>
    </source>
</reference>
<proteinExistence type="predicted"/>
<organism evidence="1 2">
    <name type="scientific">Amycolatopsis melonis</name>
    <dbReference type="NCBI Taxonomy" id="3156488"/>
    <lineage>
        <taxon>Bacteria</taxon>
        <taxon>Bacillati</taxon>
        <taxon>Actinomycetota</taxon>
        <taxon>Actinomycetes</taxon>
        <taxon>Pseudonocardiales</taxon>
        <taxon>Pseudonocardiaceae</taxon>
        <taxon>Amycolatopsis</taxon>
    </lineage>
</organism>
<name>A0ABV0LSI5_9PSEU</name>
<accession>A0ABV0LSI5</accession>
<sequence>MGLEKVWIRTLSDGLLRADQVVGLTSHATPSLPGKAPRWLLAATVSVPAGSGAAGSGWDIGILHRTLAQCRTEPLGAPEELARLLARLDRPGTAGIVKPVTDGGGVRFTFTPFTEDVEDTAFADAVREEVLVG</sequence>
<dbReference type="Proteomes" id="UP001440984">
    <property type="component" value="Unassembled WGS sequence"/>
</dbReference>